<name>A0A1W0AAL3_9STRA</name>
<evidence type="ECO:0000313" key="1">
    <source>
        <dbReference type="EMBL" id="OQS07238.1"/>
    </source>
</evidence>
<comment type="caution">
    <text evidence="1">The sequence shown here is derived from an EMBL/GenBank/DDBJ whole genome shotgun (WGS) entry which is preliminary data.</text>
</comment>
<keyword evidence="2" id="KW-1185">Reference proteome</keyword>
<evidence type="ECO:0000313" key="2">
    <source>
        <dbReference type="Proteomes" id="UP000243217"/>
    </source>
</evidence>
<reference evidence="1 2" key="1">
    <citation type="journal article" date="2014" name="Genome Biol. Evol.">
        <title>The secreted proteins of Achlya hypogyna and Thraustotheca clavata identify the ancestral oomycete secretome and reveal gene acquisitions by horizontal gene transfer.</title>
        <authorList>
            <person name="Misner I."/>
            <person name="Blouin N."/>
            <person name="Leonard G."/>
            <person name="Richards T.A."/>
            <person name="Lane C.E."/>
        </authorList>
    </citation>
    <scope>NUCLEOTIDE SEQUENCE [LARGE SCALE GENOMIC DNA]</scope>
    <source>
        <strain evidence="1 2">ATCC 34112</strain>
    </source>
</reference>
<dbReference type="EMBL" id="JNBS01000261">
    <property type="protein sequence ID" value="OQS07238.1"/>
    <property type="molecule type" value="Genomic_DNA"/>
</dbReference>
<proteinExistence type="predicted"/>
<organism evidence="1 2">
    <name type="scientific">Thraustotheca clavata</name>
    <dbReference type="NCBI Taxonomy" id="74557"/>
    <lineage>
        <taxon>Eukaryota</taxon>
        <taxon>Sar</taxon>
        <taxon>Stramenopiles</taxon>
        <taxon>Oomycota</taxon>
        <taxon>Saprolegniomycetes</taxon>
        <taxon>Saprolegniales</taxon>
        <taxon>Achlyaceae</taxon>
        <taxon>Thraustotheca</taxon>
    </lineage>
</organism>
<sequence>MMLGKRGRPCETKNVEGLSLAFKLKSLVVEAHLTNMNSVVIEKNFTAIAKELATLCAFGIQPEERCVRFLSMAHERILKMMAKKDEKATLKSSPEAIWEKAKVQIQTDNVEAFYAAEVQDITLLWKEMVQAKDTAAVLWNNEQLEEALPYLQAADAYFKRIHLKYQKISIDHAIIDCRVEPVAKKAKAHRVSFQETPMVMGTAQADVDRTPICPSKPTQLEALLLRATREFPMPCCL</sequence>
<dbReference type="AlphaFoldDB" id="A0A1W0AAL3"/>
<gene>
    <name evidence="1" type="ORF">THRCLA_00756</name>
</gene>
<dbReference type="Proteomes" id="UP000243217">
    <property type="component" value="Unassembled WGS sequence"/>
</dbReference>
<accession>A0A1W0AAL3</accession>
<protein>
    <submittedName>
        <fullName evidence="1">Uncharacterized protein</fullName>
    </submittedName>
</protein>
<dbReference type="OrthoDB" id="65755at2759"/>